<dbReference type="GO" id="GO:0003676">
    <property type="term" value="F:nucleic acid binding"/>
    <property type="evidence" value="ECO:0007669"/>
    <property type="project" value="InterPro"/>
</dbReference>
<feature type="non-terminal residue" evidence="4">
    <location>
        <position position="241"/>
    </location>
</feature>
<dbReference type="AlphaFoldDB" id="A0A8H6HUH1"/>
<evidence type="ECO:0000313" key="5">
    <source>
        <dbReference type="Proteomes" id="UP000521943"/>
    </source>
</evidence>
<organism evidence="4 5">
    <name type="scientific">Ephemerocybe angulata</name>
    <dbReference type="NCBI Taxonomy" id="980116"/>
    <lineage>
        <taxon>Eukaryota</taxon>
        <taxon>Fungi</taxon>
        <taxon>Dikarya</taxon>
        <taxon>Basidiomycota</taxon>
        <taxon>Agaricomycotina</taxon>
        <taxon>Agaricomycetes</taxon>
        <taxon>Agaricomycetidae</taxon>
        <taxon>Agaricales</taxon>
        <taxon>Agaricineae</taxon>
        <taxon>Psathyrellaceae</taxon>
        <taxon>Ephemerocybe</taxon>
    </lineage>
</organism>
<evidence type="ECO:0000256" key="2">
    <source>
        <dbReference type="PROSITE-ProRule" id="PRU00047"/>
    </source>
</evidence>
<dbReference type="Proteomes" id="UP000521943">
    <property type="component" value="Unassembled WGS sequence"/>
</dbReference>
<reference evidence="4 5" key="1">
    <citation type="submission" date="2020-07" db="EMBL/GenBank/DDBJ databases">
        <title>Comparative genomics of pyrophilous fungi reveals a link between fire events and developmental genes.</title>
        <authorList>
            <consortium name="DOE Joint Genome Institute"/>
            <person name="Steindorff A.S."/>
            <person name="Carver A."/>
            <person name="Calhoun S."/>
            <person name="Stillman K."/>
            <person name="Liu H."/>
            <person name="Lipzen A."/>
            <person name="Pangilinan J."/>
            <person name="Labutti K."/>
            <person name="Bruns T.D."/>
            <person name="Grigoriev I.V."/>
        </authorList>
    </citation>
    <scope>NUCLEOTIDE SEQUENCE [LARGE SCALE GENOMIC DNA]</scope>
    <source>
        <strain evidence="4 5">CBS 144469</strain>
    </source>
</reference>
<accession>A0A8H6HUH1</accession>
<name>A0A8H6HUH1_9AGAR</name>
<keyword evidence="2" id="KW-0863">Zinc-finger</keyword>
<sequence>MSDNDRQEHVAQGRCFLCHGHGHIARNCREANVVNAQPGGRRPPGMAAFNLEMELDESDDVLEEMPLMALHLNDEARERLTHRSTPGHILREIFNPRVDTSHLSRDELHEPFWMSYPKRSHLIRNAIGDAYAMLAEYHLNVHQPYPGDREVHGMGQPLGTRDRFGVYAVDDDNYGVYDRCLGAAFNVKREHLAQPTHRLAKHYAQHRAKACGWDPRRIGNSYNGAIGDALCTVASCLLTDG</sequence>
<evidence type="ECO:0000256" key="1">
    <source>
        <dbReference type="ARBA" id="ARBA00022664"/>
    </source>
</evidence>
<keyword evidence="2" id="KW-0479">Metal-binding</keyword>
<keyword evidence="1" id="KW-0507">mRNA processing</keyword>
<dbReference type="EMBL" id="JACGCI010000039">
    <property type="protein sequence ID" value="KAF6753435.1"/>
    <property type="molecule type" value="Genomic_DNA"/>
</dbReference>
<dbReference type="OrthoDB" id="3205788at2759"/>
<feature type="domain" description="CCHC-type" evidence="3">
    <location>
        <begin position="14"/>
        <end position="30"/>
    </location>
</feature>
<dbReference type="Gene3D" id="4.10.60.10">
    <property type="entry name" value="Zinc finger, CCHC-type"/>
    <property type="match status" value="1"/>
</dbReference>
<keyword evidence="5" id="KW-1185">Reference proteome</keyword>
<dbReference type="InterPro" id="IPR036875">
    <property type="entry name" value="Znf_CCHC_sf"/>
</dbReference>
<dbReference type="SUPFAM" id="SSF57756">
    <property type="entry name" value="Retrovirus zinc finger-like domains"/>
    <property type="match status" value="1"/>
</dbReference>
<keyword evidence="2" id="KW-0862">Zinc</keyword>
<evidence type="ECO:0000259" key="3">
    <source>
        <dbReference type="PROSITE" id="PS50158"/>
    </source>
</evidence>
<gene>
    <name evidence="4" type="ORF">DFP72DRAFT_789004</name>
</gene>
<dbReference type="GO" id="GO:0008270">
    <property type="term" value="F:zinc ion binding"/>
    <property type="evidence" value="ECO:0007669"/>
    <property type="project" value="UniProtKB-KW"/>
</dbReference>
<dbReference type="GO" id="GO:0006397">
    <property type="term" value="P:mRNA processing"/>
    <property type="evidence" value="ECO:0007669"/>
    <property type="project" value="UniProtKB-KW"/>
</dbReference>
<comment type="caution">
    <text evidence="4">The sequence shown here is derived from an EMBL/GenBank/DDBJ whole genome shotgun (WGS) entry which is preliminary data.</text>
</comment>
<dbReference type="PROSITE" id="PS50158">
    <property type="entry name" value="ZF_CCHC"/>
    <property type="match status" value="1"/>
</dbReference>
<dbReference type="InterPro" id="IPR001878">
    <property type="entry name" value="Znf_CCHC"/>
</dbReference>
<proteinExistence type="predicted"/>
<evidence type="ECO:0000313" key="4">
    <source>
        <dbReference type="EMBL" id="KAF6753435.1"/>
    </source>
</evidence>
<protein>
    <recommendedName>
        <fullName evidence="3">CCHC-type domain-containing protein</fullName>
    </recommendedName>
</protein>